<evidence type="ECO:0000313" key="2">
    <source>
        <dbReference type="EMBL" id="GBM69773.1"/>
    </source>
</evidence>
<feature type="compositionally biased region" description="Basic and acidic residues" evidence="1">
    <location>
        <begin position="17"/>
        <end position="37"/>
    </location>
</feature>
<dbReference type="Proteomes" id="UP000499080">
    <property type="component" value="Unassembled WGS sequence"/>
</dbReference>
<protein>
    <submittedName>
        <fullName evidence="2">Uncharacterized protein</fullName>
    </submittedName>
</protein>
<dbReference type="EMBL" id="BGPR01104456">
    <property type="protein sequence ID" value="GBM69773.1"/>
    <property type="molecule type" value="Genomic_DNA"/>
</dbReference>
<accession>A0A4Y2HWV1</accession>
<comment type="caution">
    <text evidence="2">The sequence shown here is derived from an EMBL/GenBank/DDBJ whole genome shotgun (WGS) entry which is preliminary data.</text>
</comment>
<gene>
    <name evidence="2" type="ORF">AVEN_194167_1</name>
</gene>
<feature type="region of interest" description="Disordered" evidence="1">
    <location>
        <begin position="1"/>
        <end position="45"/>
    </location>
</feature>
<keyword evidence="3" id="KW-1185">Reference proteome</keyword>
<dbReference type="AlphaFoldDB" id="A0A4Y2HWV1"/>
<name>A0A4Y2HWV1_ARAVE</name>
<organism evidence="2 3">
    <name type="scientific">Araneus ventricosus</name>
    <name type="common">Orbweaver spider</name>
    <name type="synonym">Epeira ventricosa</name>
    <dbReference type="NCBI Taxonomy" id="182803"/>
    <lineage>
        <taxon>Eukaryota</taxon>
        <taxon>Metazoa</taxon>
        <taxon>Ecdysozoa</taxon>
        <taxon>Arthropoda</taxon>
        <taxon>Chelicerata</taxon>
        <taxon>Arachnida</taxon>
        <taxon>Araneae</taxon>
        <taxon>Araneomorphae</taxon>
        <taxon>Entelegynae</taxon>
        <taxon>Araneoidea</taxon>
        <taxon>Araneidae</taxon>
        <taxon>Araneus</taxon>
    </lineage>
</organism>
<proteinExistence type="predicted"/>
<evidence type="ECO:0000313" key="3">
    <source>
        <dbReference type="Proteomes" id="UP000499080"/>
    </source>
</evidence>
<evidence type="ECO:0000256" key="1">
    <source>
        <dbReference type="SAM" id="MobiDB-lite"/>
    </source>
</evidence>
<sequence length="45" mass="5112">MARFGRPVPVRRKKRSFSHEQSRDTVHPPSPDSEKSLQCHLLVGG</sequence>
<reference evidence="2 3" key="1">
    <citation type="journal article" date="2019" name="Sci. Rep.">
        <title>Orb-weaving spider Araneus ventricosus genome elucidates the spidroin gene catalogue.</title>
        <authorList>
            <person name="Kono N."/>
            <person name="Nakamura H."/>
            <person name="Ohtoshi R."/>
            <person name="Moran D.A.P."/>
            <person name="Shinohara A."/>
            <person name="Yoshida Y."/>
            <person name="Fujiwara M."/>
            <person name="Mori M."/>
            <person name="Tomita M."/>
            <person name="Arakawa K."/>
        </authorList>
    </citation>
    <scope>NUCLEOTIDE SEQUENCE [LARGE SCALE GENOMIC DNA]</scope>
</reference>
<feature type="non-terminal residue" evidence="2">
    <location>
        <position position="45"/>
    </location>
</feature>